<dbReference type="AlphaFoldDB" id="A0A9P5PMS6"/>
<comment type="caution">
    <text evidence="2">The sequence shown here is derived from an EMBL/GenBank/DDBJ whole genome shotgun (WGS) entry which is preliminary data.</text>
</comment>
<accession>A0A9P5PMS6</accession>
<evidence type="ECO:0000313" key="2">
    <source>
        <dbReference type="EMBL" id="KAF9066007.1"/>
    </source>
</evidence>
<feature type="signal peptide" evidence="1">
    <location>
        <begin position="1"/>
        <end position="21"/>
    </location>
</feature>
<reference evidence="2" key="1">
    <citation type="submission" date="2020-11" db="EMBL/GenBank/DDBJ databases">
        <authorList>
            <consortium name="DOE Joint Genome Institute"/>
            <person name="Ahrendt S."/>
            <person name="Riley R."/>
            <person name="Andreopoulos W."/>
            <person name="Labutti K."/>
            <person name="Pangilinan J."/>
            <person name="Ruiz-Duenas F.J."/>
            <person name="Barrasa J.M."/>
            <person name="Sanchez-Garcia M."/>
            <person name="Camarero S."/>
            <person name="Miyauchi S."/>
            <person name="Serrano A."/>
            <person name="Linde D."/>
            <person name="Babiker R."/>
            <person name="Drula E."/>
            <person name="Ayuso-Fernandez I."/>
            <person name="Pacheco R."/>
            <person name="Padilla G."/>
            <person name="Ferreira P."/>
            <person name="Barriuso J."/>
            <person name="Kellner H."/>
            <person name="Castanera R."/>
            <person name="Alfaro M."/>
            <person name="Ramirez L."/>
            <person name="Pisabarro A.G."/>
            <person name="Kuo A."/>
            <person name="Tritt A."/>
            <person name="Lipzen A."/>
            <person name="He G."/>
            <person name="Yan M."/>
            <person name="Ng V."/>
            <person name="Cullen D."/>
            <person name="Martin F."/>
            <person name="Rosso M.-N."/>
            <person name="Henrissat B."/>
            <person name="Hibbett D."/>
            <person name="Martinez A.T."/>
            <person name="Grigoriev I.V."/>
        </authorList>
    </citation>
    <scope>NUCLEOTIDE SEQUENCE</scope>
    <source>
        <strain evidence="2">AH 40177</strain>
    </source>
</reference>
<feature type="chain" id="PRO_5040173713" evidence="1">
    <location>
        <begin position="22"/>
        <end position="208"/>
    </location>
</feature>
<dbReference type="OrthoDB" id="3236720at2759"/>
<protein>
    <submittedName>
        <fullName evidence="2">Uncharacterized protein</fullName>
    </submittedName>
</protein>
<sequence>MFAKFALPLLSISALAGSAIAAPFNPKTQSLARRYQSFDNWGGISSFDGFDNFYGEDNFSGVVSSQVVVEQQEEVVCQSLSIEIVQQRLLVLQEMARQIITEQICEVETQTVVFQQFVSSCSQFSSDLLRTSGRQVGYDSNIVSNFGNFYNSDGSLSTSDFGFSGSDAGQSLIVPSGNNWDSSSSLHQSVVLSMPLLALPPALLPVPR</sequence>
<organism evidence="2 3">
    <name type="scientific">Rhodocollybia butyracea</name>
    <dbReference type="NCBI Taxonomy" id="206335"/>
    <lineage>
        <taxon>Eukaryota</taxon>
        <taxon>Fungi</taxon>
        <taxon>Dikarya</taxon>
        <taxon>Basidiomycota</taxon>
        <taxon>Agaricomycotina</taxon>
        <taxon>Agaricomycetes</taxon>
        <taxon>Agaricomycetidae</taxon>
        <taxon>Agaricales</taxon>
        <taxon>Marasmiineae</taxon>
        <taxon>Omphalotaceae</taxon>
        <taxon>Rhodocollybia</taxon>
    </lineage>
</organism>
<evidence type="ECO:0000256" key="1">
    <source>
        <dbReference type="SAM" id="SignalP"/>
    </source>
</evidence>
<proteinExistence type="predicted"/>
<dbReference type="EMBL" id="JADNRY010000094">
    <property type="protein sequence ID" value="KAF9066007.1"/>
    <property type="molecule type" value="Genomic_DNA"/>
</dbReference>
<gene>
    <name evidence="2" type="ORF">BDP27DRAFT_1365970</name>
</gene>
<name>A0A9P5PMS6_9AGAR</name>
<dbReference type="Proteomes" id="UP000772434">
    <property type="component" value="Unassembled WGS sequence"/>
</dbReference>
<keyword evidence="1" id="KW-0732">Signal</keyword>
<evidence type="ECO:0000313" key="3">
    <source>
        <dbReference type="Proteomes" id="UP000772434"/>
    </source>
</evidence>
<keyword evidence="3" id="KW-1185">Reference proteome</keyword>